<feature type="transmembrane region" description="Helical" evidence="1">
    <location>
        <begin position="172"/>
        <end position="189"/>
    </location>
</feature>
<feature type="transmembrane region" description="Helical" evidence="1">
    <location>
        <begin position="141"/>
        <end position="160"/>
    </location>
</feature>
<keyword evidence="1" id="KW-0472">Membrane</keyword>
<dbReference type="RefSeq" id="WP_381236463.1">
    <property type="nucleotide sequence ID" value="NZ_JBHSKH010000031.1"/>
</dbReference>
<gene>
    <name evidence="2" type="ORF">ACFQ5X_46075</name>
</gene>
<feature type="transmembrane region" description="Helical" evidence="1">
    <location>
        <begin position="12"/>
        <end position="32"/>
    </location>
</feature>
<evidence type="ECO:0000313" key="2">
    <source>
        <dbReference type="EMBL" id="MFD1313099.1"/>
    </source>
</evidence>
<dbReference type="PANTHER" id="PTHR37488">
    <property type="entry name" value="DUF1275 DOMAIN-CONTAINING PROTEIN"/>
    <property type="match status" value="1"/>
</dbReference>
<feature type="transmembrane region" description="Helical" evidence="1">
    <location>
        <begin position="90"/>
        <end position="111"/>
    </location>
</feature>
<feature type="transmembrane region" description="Helical" evidence="1">
    <location>
        <begin position="44"/>
        <end position="69"/>
    </location>
</feature>
<comment type="caution">
    <text evidence="2">The sequence shown here is derived from an EMBL/GenBank/DDBJ whole genome shotgun (WGS) entry which is preliminary data.</text>
</comment>
<keyword evidence="1" id="KW-0812">Transmembrane</keyword>
<dbReference type="InterPro" id="IPR010699">
    <property type="entry name" value="DUF1275"/>
</dbReference>
<proteinExistence type="predicted"/>
<feature type="transmembrane region" description="Helical" evidence="1">
    <location>
        <begin position="195"/>
        <end position="212"/>
    </location>
</feature>
<protein>
    <submittedName>
        <fullName evidence="2">YoaK family protein</fullName>
    </submittedName>
</protein>
<keyword evidence="3" id="KW-1185">Reference proteome</keyword>
<organism evidence="2 3">
    <name type="scientific">Streptomyces kaempferi</name>
    <dbReference type="NCBI Taxonomy" id="333725"/>
    <lineage>
        <taxon>Bacteria</taxon>
        <taxon>Bacillati</taxon>
        <taxon>Actinomycetota</taxon>
        <taxon>Actinomycetes</taxon>
        <taxon>Kitasatosporales</taxon>
        <taxon>Streptomycetaceae</taxon>
        <taxon>Streptomyces</taxon>
    </lineage>
</organism>
<evidence type="ECO:0000256" key="1">
    <source>
        <dbReference type="SAM" id="Phobius"/>
    </source>
</evidence>
<dbReference type="PANTHER" id="PTHR37488:SF2">
    <property type="entry name" value="DUF1275 DOMAIN-CONTAINING PROTEIN"/>
    <property type="match status" value="1"/>
</dbReference>
<keyword evidence="1" id="KW-1133">Transmembrane helix</keyword>
<name>A0ABW3XX31_9ACTN</name>
<dbReference type="Pfam" id="PF06912">
    <property type="entry name" value="DUF1275"/>
    <property type="match status" value="1"/>
</dbReference>
<evidence type="ECO:0000313" key="3">
    <source>
        <dbReference type="Proteomes" id="UP001597058"/>
    </source>
</evidence>
<sequence length="225" mass="23252">MTGSRDHGPLPVLLLALTVGTGLVDAFSYLALGHVFVANMTGNVVFFGFAVGGASAISWNSALLALGCFGAGAFISGRYGSARGIHRGRLLAFTCGAQGVLVTVSATPAAFADPARRDTRLVMIALLAVPMGAQNAVVRRLAVPDLTTTVLTLTVVGLFANRTPNEVRLRRVASILSMMAGALAAGLMLRHGRLAAPLWAAAAVLAVCAVTADRLRPRETAESWG</sequence>
<accession>A0ABW3XX31</accession>
<dbReference type="Proteomes" id="UP001597058">
    <property type="component" value="Unassembled WGS sequence"/>
</dbReference>
<reference evidence="3" key="1">
    <citation type="journal article" date="2019" name="Int. J. Syst. Evol. Microbiol.">
        <title>The Global Catalogue of Microorganisms (GCM) 10K type strain sequencing project: providing services to taxonomists for standard genome sequencing and annotation.</title>
        <authorList>
            <consortium name="The Broad Institute Genomics Platform"/>
            <consortium name="The Broad Institute Genome Sequencing Center for Infectious Disease"/>
            <person name="Wu L."/>
            <person name="Ma J."/>
        </authorList>
    </citation>
    <scope>NUCLEOTIDE SEQUENCE [LARGE SCALE GENOMIC DNA]</scope>
    <source>
        <strain evidence="3">CGMCC 4.7020</strain>
    </source>
</reference>
<dbReference type="EMBL" id="JBHTMM010000160">
    <property type="protein sequence ID" value="MFD1313099.1"/>
    <property type="molecule type" value="Genomic_DNA"/>
</dbReference>